<dbReference type="GO" id="GO:0016757">
    <property type="term" value="F:glycosyltransferase activity"/>
    <property type="evidence" value="ECO:0007669"/>
    <property type="project" value="InterPro"/>
</dbReference>
<comment type="caution">
    <text evidence="4">The sequence shown here is derived from an EMBL/GenBank/DDBJ whole genome shotgun (WGS) entry which is preliminary data.</text>
</comment>
<keyword evidence="4" id="KW-0808">Transferase</keyword>
<dbReference type="EMBL" id="NUWN01000006">
    <property type="protein sequence ID" value="PFK47347.1"/>
    <property type="molecule type" value="Genomic_DNA"/>
</dbReference>
<organism evidence="4 5">
    <name type="scientific">Bacillus cereus</name>
    <dbReference type="NCBI Taxonomy" id="1396"/>
    <lineage>
        <taxon>Bacteria</taxon>
        <taxon>Bacillati</taxon>
        <taxon>Bacillota</taxon>
        <taxon>Bacilli</taxon>
        <taxon>Bacillales</taxon>
        <taxon>Bacillaceae</taxon>
        <taxon>Bacillus</taxon>
        <taxon>Bacillus cereus group</taxon>
    </lineage>
</organism>
<dbReference type="Pfam" id="PF13439">
    <property type="entry name" value="Glyco_transf_4"/>
    <property type="match status" value="1"/>
</dbReference>
<protein>
    <submittedName>
        <fullName evidence="4">Glycosyl transferase family 1</fullName>
    </submittedName>
</protein>
<dbReference type="InterPro" id="IPR028098">
    <property type="entry name" value="Glyco_trans_4-like_N"/>
</dbReference>
<feature type="domain" description="Glycosyltransferase subfamily 4-like N-terminal" evidence="3">
    <location>
        <begin position="42"/>
        <end position="157"/>
    </location>
</feature>
<comment type="similarity">
    <text evidence="1">Belongs to the glycosyltransferase group 1 family. Glycosyltransferase 4 subfamily.</text>
</comment>
<proteinExistence type="inferred from homology"/>
<dbReference type="InterPro" id="IPR050194">
    <property type="entry name" value="Glycosyltransferase_grp1"/>
</dbReference>
<evidence type="ECO:0000259" key="3">
    <source>
        <dbReference type="Pfam" id="PF13439"/>
    </source>
</evidence>
<dbReference type="Proteomes" id="UP000242656">
    <property type="component" value="Unassembled WGS sequence"/>
</dbReference>
<dbReference type="InterPro" id="IPR001296">
    <property type="entry name" value="Glyco_trans_1"/>
</dbReference>
<name>A0A2B0MTA2_BACCE</name>
<evidence type="ECO:0000259" key="2">
    <source>
        <dbReference type="Pfam" id="PF00534"/>
    </source>
</evidence>
<dbReference type="RefSeq" id="WP_098489371.1">
    <property type="nucleotide sequence ID" value="NZ_NUWN01000006.1"/>
</dbReference>
<dbReference type="PANTHER" id="PTHR45947">
    <property type="entry name" value="SULFOQUINOVOSYL TRANSFERASE SQD2"/>
    <property type="match status" value="1"/>
</dbReference>
<dbReference type="PANTHER" id="PTHR45947:SF3">
    <property type="entry name" value="SULFOQUINOVOSYL TRANSFERASE SQD2"/>
    <property type="match status" value="1"/>
</dbReference>
<evidence type="ECO:0000313" key="4">
    <source>
        <dbReference type="EMBL" id="PFK47347.1"/>
    </source>
</evidence>
<accession>A0A2B0MTA2</accession>
<dbReference type="Pfam" id="PF00534">
    <property type="entry name" value="Glycos_transf_1"/>
    <property type="match status" value="1"/>
</dbReference>
<dbReference type="Gene3D" id="3.40.50.2000">
    <property type="entry name" value="Glycogen Phosphorylase B"/>
    <property type="match status" value="2"/>
</dbReference>
<dbReference type="SUPFAM" id="SSF53756">
    <property type="entry name" value="UDP-Glycosyltransferase/glycogen phosphorylase"/>
    <property type="match status" value="1"/>
</dbReference>
<evidence type="ECO:0000313" key="5">
    <source>
        <dbReference type="Proteomes" id="UP000242656"/>
    </source>
</evidence>
<evidence type="ECO:0000256" key="1">
    <source>
        <dbReference type="ARBA" id="ARBA00009481"/>
    </source>
</evidence>
<gene>
    <name evidence="4" type="ORF">COI93_01545</name>
</gene>
<reference evidence="4 5" key="1">
    <citation type="submission" date="2017-09" db="EMBL/GenBank/DDBJ databases">
        <title>Large-scale bioinformatics analysis of Bacillus genomes uncovers conserved roles of natural products in bacterial physiology.</title>
        <authorList>
            <consortium name="Agbiome Team Llc"/>
            <person name="Bleich R.M."/>
            <person name="Grubbs K.J."/>
            <person name="Santa Maria K.C."/>
            <person name="Allen S.E."/>
            <person name="Farag S."/>
            <person name="Shank E.A."/>
            <person name="Bowers A."/>
        </authorList>
    </citation>
    <scope>NUCLEOTIDE SEQUENCE [LARGE SCALE GENOMIC DNA]</scope>
    <source>
        <strain evidence="4 5">AFS083043</strain>
    </source>
</reference>
<dbReference type="AlphaFoldDB" id="A0A2B0MTA2"/>
<sequence>MKILLVSNMYPNQDHPYYGVFVKKTADLLEKEGIQIEYLVMYKQFFLFKKIFNYVMHYIKIMKALLFNSYDIIYVHYASHNALPILLTMLLRRNLKVYINVHGSDVIPETRIQKLLQPLVYLLLKYSKLIIVPSAYFQNVIQKKYKLDTPVGIFPSGGIDRELFYPTKVEVESLNLPPNYRYIGYVGRIDYEKGWDDLLYSFSELIKLNAIPAVKLIIVGDGKNKKDLEQQIQMLSLQQDVILFDLVPHEKLSLLYNIFDVFVFPTRRKGESLGLVGLEAMSCGLPVIGSKIGGLTSYLIDQENGLFFRTGDRVDLTEKLHNFFSSSDSKKEKMRQKAIQTAMLYDHYRIKEEFINFFYKGVSYE</sequence>
<feature type="domain" description="Glycosyl transferase family 1" evidence="2">
    <location>
        <begin position="172"/>
        <end position="340"/>
    </location>
</feature>